<evidence type="ECO:0000256" key="1">
    <source>
        <dbReference type="SAM" id="MobiDB-lite"/>
    </source>
</evidence>
<evidence type="ECO:0000313" key="3">
    <source>
        <dbReference type="Proteomes" id="UP000601435"/>
    </source>
</evidence>
<protein>
    <submittedName>
        <fullName evidence="2">SPBC776.05 protein</fullName>
    </submittedName>
</protein>
<comment type="caution">
    <text evidence="2">The sequence shown here is derived from an EMBL/GenBank/DDBJ whole genome shotgun (WGS) entry which is preliminary data.</text>
</comment>
<feature type="compositionally biased region" description="Polar residues" evidence="1">
    <location>
        <begin position="43"/>
        <end position="52"/>
    </location>
</feature>
<organism evidence="2 3">
    <name type="scientific">Symbiodinium necroappetens</name>
    <dbReference type="NCBI Taxonomy" id="1628268"/>
    <lineage>
        <taxon>Eukaryota</taxon>
        <taxon>Sar</taxon>
        <taxon>Alveolata</taxon>
        <taxon>Dinophyceae</taxon>
        <taxon>Suessiales</taxon>
        <taxon>Symbiodiniaceae</taxon>
        <taxon>Symbiodinium</taxon>
    </lineage>
</organism>
<dbReference type="Proteomes" id="UP000601435">
    <property type="component" value="Unassembled WGS sequence"/>
</dbReference>
<dbReference type="AlphaFoldDB" id="A0A812NEH5"/>
<dbReference type="OrthoDB" id="437468at2759"/>
<feature type="region of interest" description="Disordered" evidence="1">
    <location>
        <begin position="43"/>
        <end position="81"/>
    </location>
</feature>
<dbReference type="EMBL" id="CAJNJA010012655">
    <property type="protein sequence ID" value="CAE7301937.1"/>
    <property type="molecule type" value="Genomic_DNA"/>
</dbReference>
<keyword evidence="3" id="KW-1185">Reference proteome</keyword>
<name>A0A812NEH5_9DINO</name>
<reference evidence="2" key="1">
    <citation type="submission" date="2021-02" db="EMBL/GenBank/DDBJ databases">
        <authorList>
            <person name="Dougan E. K."/>
            <person name="Rhodes N."/>
            <person name="Thang M."/>
            <person name="Chan C."/>
        </authorList>
    </citation>
    <scope>NUCLEOTIDE SEQUENCE</scope>
</reference>
<sequence>MNQQWHKQAAKALLQDSARKQRAQELFEAGLLFDLGKLIHDTPVSSASTPQSGGKGTGKGKGKSRPSTRTPWADLTPRPASIFEDGAKNPLSVISIKVAHAAAKGVFLAGVGEFESFLDITSNSPLAMLVPQTPKVRSILQSRGVAFAERLVALHDPNSDITTPKPVFLITLGGSVVFAEATPDAQFEVPVPTVEVAIDIEIDCIDPCMQREVDKNARYAFKQIVHAAFSEQIVSECYSVFVRASVLQGIIKIPVSQLINVLRRSGPDGIFAKEKWRAQPVQLPLALIHQSQLREKNWDTAVKAASELSGFAGIHRSATGSKSLRFDDKGIAKAREVLCVSGLYSDDNISVVATHFFQVQGIPSGTTAAALCAGLRQWGWTVIPVKSWPLSPTHAIWLVGSATEPPGEFLILQDVTVTVVKDGPSTRQSTTPSKSVPVDPLQVQTVVESRIVDAEKRLADQMQSMLTSARLEFQEQLDKLRQDQASVMQMPGPQTDVDARITSAEQRITDQMQTTFQSMRQEFGQQCETLRQEQASSSKLLADTVSHVRHIEANVVSQVQDLKTQQAGTEERLLAAIASSGAKPSPSRKAPRAT</sequence>
<gene>
    <name evidence="2" type="primary">SPBC776.05</name>
    <name evidence="2" type="ORF">SNEC2469_LOCUS7462</name>
</gene>
<accession>A0A812NEH5</accession>
<proteinExistence type="predicted"/>
<evidence type="ECO:0000313" key="2">
    <source>
        <dbReference type="EMBL" id="CAE7301937.1"/>
    </source>
</evidence>